<evidence type="ECO:0000259" key="5">
    <source>
        <dbReference type="Pfam" id="PF00389"/>
    </source>
</evidence>
<evidence type="ECO:0000256" key="2">
    <source>
        <dbReference type="ARBA" id="ARBA00023002"/>
    </source>
</evidence>
<keyword evidence="8" id="KW-1185">Reference proteome</keyword>
<dbReference type="Pfam" id="PF02826">
    <property type="entry name" value="2-Hacid_dh_C"/>
    <property type="match status" value="1"/>
</dbReference>
<proteinExistence type="inferred from homology"/>
<dbReference type="RefSeq" id="WP_021285744.1">
    <property type="nucleotide sequence ID" value="NZ_JAGGLL010000059.1"/>
</dbReference>
<reference evidence="7 8" key="1">
    <citation type="submission" date="2021-03" db="EMBL/GenBank/DDBJ databases">
        <title>Genomic Encyclopedia of Type Strains, Phase IV (KMG-IV): sequencing the most valuable type-strain genomes for metagenomic binning, comparative biology and taxonomic classification.</title>
        <authorList>
            <person name="Goeker M."/>
        </authorList>
    </citation>
    <scope>NUCLEOTIDE SEQUENCE [LARGE SCALE GENOMIC DNA]</scope>
    <source>
        <strain evidence="7 8">DSM 28650</strain>
    </source>
</reference>
<dbReference type="InterPro" id="IPR036291">
    <property type="entry name" value="NAD(P)-bd_dom_sf"/>
</dbReference>
<keyword evidence="3" id="KW-0520">NAD</keyword>
<dbReference type="InterPro" id="IPR050418">
    <property type="entry name" value="D-iso_2-hydroxyacid_DH_PdxB"/>
</dbReference>
<evidence type="ECO:0000313" key="7">
    <source>
        <dbReference type="EMBL" id="MBP2024299.1"/>
    </source>
</evidence>
<accession>A0ABS4K953</accession>
<feature type="domain" description="D-isomer specific 2-hydroxyacid dehydrogenase catalytic" evidence="5">
    <location>
        <begin position="4"/>
        <end position="303"/>
    </location>
</feature>
<comment type="caution">
    <text evidence="7">The sequence shown here is derived from an EMBL/GenBank/DDBJ whole genome shotgun (WGS) entry which is preliminary data.</text>
</comment>
<dbReference type="EC" id="1.1.1.95" evidence="7"/>
<dbReference type="Pfam" id="PF00389">
    <property type="entry name" value="2-Hacid_dh"/>
    <property type="match status" value="1"/>
</dbReference>
<sequence length="304" mass="32951">MIRILVTDGMEASGVQALKEKGFEVVEKFYEPEDLGSALQEFDVVVVRSATKIRQPIIDKAAEAGRLKLVIRGGVGVDNIDVAYAMEKGIKVMNTPNASSASVAELALAHMFAVARFINISNVSMREGKWDKKKYEGTEIGGKTLGLVGFGRISRELAKRGKALGMRVIYTDIMGKMEGQDEYEFCSLEELLPQADYVSLHIPFIKEQGATIGKAQFEMMKDGAILINCARGGVVDEAALIEALNSGKLAGAGVDVFVEEPTKNTELVNHPKVSVTPHIGAATVEAQTRIGEEIVSIIVDFFNK</sequence>
<protein>
    <submittedName>
        <fullName evidence="7">D-3-phosphoglycerate dehydrogenase</fullName>
        <ecNumber evidence="7">1.1.1.95</ecNumber>
    </submittedName>
</protein>
<dbReference type="Gene3D" id="3.40.50.720">
    <property type="entry name" value="NAD(P)-binding Rossmann-like Domain"/>
    <property type="match status" value="2"/>
</dbReference>
<gene>
    <name evidence="7" type="ORF">J2Z44_004157</name>
</gene>
<dbReference type="InterPro" id="IPR006139">
    <property type="entry name" value="D-isomer_2_OHA_DH_cat_dom"/>
</dbReference>
<comment type="similarity">
    <text evidence="1 4">Belongs to the D-isomer specific 2-hydroxyacid dehydrogenase family.</text>
</comment>
<dbReference type="CDD" id="cd05303">
    <property type="entry name" value="PGDH_2"/>
    <property type="match status" value="1"/>
</dbReference>
<dbReference type="SUPFAM" id="SSF51735">
    <property type="entry name" value="NAD(P)-binding Rossmann-fold domains"/>
    <property type="match status" value="1"/>
</dbReference>
<evidence type="ECO:0000256" key="3">
    <source>
        <dbReference type="ARBA" id="ARBA00023027"/>
    </source>
</evidence>
<dbReference type="PANTHER" id="PTHR43761:SF1">
    <property type="entry name" value="D-ISOMER SPECIFIC 2-HYDROXYACID DEHYDROGENASE CATALYTIC DOMAIN-CONTAINING PROTEIN-RELATED"/>
    <property type="match status" value="1"/>
</dbReference>
<organism evidence="7 8">
    <name type="scientific">Clostridium punense</name>
    <dbReference type="NCBI Taxonomy" id="1054297"/>
    <lineage>
        <taxon>Bacteria</taxon>
        <taxon>Bacillati</taxon>
        <taxon>Bacillota</taxon>
        <taxon>Clostridia</taxon>
        <taxon>Eubacteriales</taxon>
        <taxon>Clostridiaceae</taxon>
        <taxon>Clostridium</taxon>
    </lineage>
</organism>
<evidence type="ECO:0000313" key="8">
    <source>
        <dbReference type="Proteomes" id="UP001519308"/>
    </source>
</evidence>
<keyword evidence="2 4" id="KW-0560">Oxidoreductase</keyword>
<evidence type="ECO:0000256" key="1">
    <source>
        <dbReference type="ARBA" id="ARBA00005854"/>
    </source>
</evidence>
<dbReference type="InterPro" id="IPR006140">
    <property type="entry name" value="D-isomer_DH_NAD-bd"/>
</dbReference>
<dbReference type="InterPro" id="IPR029753">
    <property type="entry name" value="D-isomer_DH_CS"/>
</dbReference>
<dbReference type="EMBL" id="JAGGLL010000059">
    <property type="protein sequence ID" value="MBP2024299.1"/>
    <property type="molecule type" value="Genomic_DNA"/>
</dbReference>
<dbReference type="GO" id="GO:0004617">
    <property type="term" value="F:phosphoglycerate dehydrogenase activity"/>
    <property type="evidence" value="ECO:0007669"/>
    <property type="project" value="UniProtKB-EC"/>
</dbReference>
<dbReference type="PROSITE" id="PS00671">
    <property type="entry name" value="D_2_HYDROXYACID_DH_3"/>
    <property type="match status" value="1"/>
</dbReference>
<evidence type="ECO:0000256" key="4">
    <source>
        <dbReference type="RuleBase" id="RU003719"/>
    </source>
</evidence>
<feature type="domain" description="D-isomer specific 2-hydroxyacid dehydrogenase NAD-binding" evidence="6">
    <location>
        <begin position="108"/>
        <end position="280"/>
    </location>
</feature>
<dbReference type="PANTHER" id="PTHR43761">
    <property type="entry name" value="D-ISOMER SPECIFIC 2-HYDROXYACID DEHYDROGENASE FAMILY PROTEIN (AFU_ORTHOLOGUE AFUA_1G13630)"/>
    <property type="match status" value="1"/>
</dbReference>
<dbReference type="SUPFAM" id="SSF52283">
    <property type="entry name" value="Formate/glycerate dehydrogenase catalytic domain-like"/>
    <property type="match status" value="1"/>
</dbReference>
<evidence type="ECO:0000259" key="6">
    <source>
        <dbReference type="Pfam" id="PF02826"/>
    </source>
</evidence>
<name>A0ABS4K953_9CLOT</name>
<dbReference type="Proteomes" id="UP001519308">
    <property type="component" value="Unassembled WGS sequence"/>
</dbReference>